<reference evidence="7 8" key="1">
    <citation type="submission" date="2016-04" db="EMBL/GenBank/DDBJ databases">
        <authorList>
            <person name="Millard A."/>
        </authorList>
    </citation>
    <scope>NUCLEOTIDE SEQUENCE [LARGE SCALE GENOMIC DNA]</scope>
    <source>
        <strain evidence="7">Isolate 22</strain>
    </source>
</reference>
<dbReference type="GO" id="GO:0004114">
    <property type="term" value="F:3',5'-cyclic-nucleotide phosphodiesterase activity"/>
    <property type="evidence" value="ECO:0007669"/>
    <property type="project" value="UniProtKB-EC"/>
</dbReference>
<dbReference type="AlphaFoldDB" id="A0AB73TMW7"/>
<proteinExistence type="inferred from homology"/>
<sequence length="267" mass="30382">MRFLHLSDIHFRENYQTNLFTAELFPTIKNPQLALEKLLQELSLTVYDFILLTGDLVHEGGISDYQVLRKMLDQYFPTTPYYFCRGNHDRRSVFFEGMSVESNETGEYIHCTNQNGLRIISLDSAQDTQHEGKISIGQMIQLQEWLGTPAEKGTILLVHHPLSWEDPSIVTEVPEGFAELIAESDILGIFVGHIHQGSSAEFAGKKQFMAESLSFGVDEYPDYSLFTNRTGFTSGSLIDGKIFTYQHYLTPHQIEIGRMKKPITGNH</sequence>
<evidence type="ECO:0000313" key="8">
    <source>
        <dbReference type="Proteomes" id="UP000183509"/>
    </source>
</evidence>
<evidence type="ECO:0000256" key="4">
    <source>
        <dbReference type="ARBA" id="ARBA00025742"/>
    </source>
</evidence>
<dbReference type="Proteomes" id="UP000249070">
    <property type="component" value="Unassembled WGS sequence"/>
</dbReference>
<dbReference type="PANTHER" id="PTHR42988:SF2">
    <property type="entry name" value="CYCLIC NUCLEOTIDE PHOSPHODIESTERASE CBUA0032-RELATED"/>
    <property type="match status" value="1"/>
</dbReference>
<evidence type="ECO:0000256" key="1">
    <source>
        <dbReference type="ARBA" id="ARBA00022723"/>
    </source>
</evidence>
<dbReference type="PANTHER" id="PTHR42988">
    <property type="entry name" value="PHOSPHOHYDROLASE"/>
    <property type="match status" value="1"/>
</dbReference>
<dbReference type="EC" id="3.1.4.17" evidence="7"/>
<comment type="caution">
    <text evidence="6">The sequence shown here is derived from an EMBL/GenBank/DDBJ whole genome shotgun (WGS) entry which is preliminary data.</text>
</comment>
<dbReference type="InterPro" id="IPR004843">
    <property type="entry name" value="Calcineurin-like_PHP"/>
</dbReference>
<dbReference type="EMBL" id="FKLM01000076">
    <property type="protein sequence ID" value="SAM53235.1"/>
    <property type="molecule type" value="Genomic_DNA"/>
</dbReference>
<evidence type="ECO:0000259" key="5">
    <source>
        <dbReference type="Pfam" id="PF00149"/>
    </source>
</evidence>
<keyword evidence="1" id="KW-0479">Metal-binding</keyword>
<protein>
    <submittedName>
        <fullName evidence="7">3',5'-cyclic adenosine monophosphate phosphodiesterase CpdA</fullName>
        <ecNumber evidence="7">3.1.4.17</ecNumber>
    </submittedName>
    <submittedName>
        <fullName evidence="6">Metallophosphoesterase</fullName>
    </submittedName>
</protein>
<evidence type="ECO:0000313" key="6">
    <source>
        <dbReference type="EMBL" id="PZM53922.1"/>
    </source>
</evidence>
<reference evidence="6 9" key="2">
    <citation type="submission" date="2018-05" db="EMBL/GenBank/DDBJ databases">
        <title>Vancomycin-resistant Enterococcus faecium strain from Chelyabinsk, Russia.</title>
        <authorList>
            <person name="Gostev V."/>
            <person name="Goncharov A."/>
            <person name="Kolodzhieva V."/>
            <person name="Suvorov A."/>
            <person name="Sidorenko S."/>
            <person name="Zueva L."/>
        </authorList>
    </citation>
    <scope>NUCLEOTIDE SEQUENCE [LARGE SCALE GENOMIC DNA]</scope>
    <source>
        <strain evidence="6 9">20</strain>
    </source>
</reference>
<keyword evidence="3" id="KW-0408">Iron</keyword>
<organism evidence="6 9">
    <name type="scientific">Enterococcus faecium</name>
    <name type="common">Streptococcus faecium</name>
    <dbReference type="NCBI Taxonomy" id="1352"/>
    <lineage>
        <taxon>Bacteria</taxon>
        <taxon>Bacillati</taxon>
        <taxon>Bacillota</taxon>
        <taxon>Bacilli</taxon>
        <taxon>Lactobacillales</taxon>
        <taxon>Enterococcaceae</taxon>
        <taxon>Enterococcus</taxon>
    </lineage>
</organism>
<dbReference type="Proteomes" id="UP000183509">
    <property type="component" value="Unassembled WGS sequence"/>
</dbReference>
<dbReference type="Pfam" id="PF00149">
    <property type="entry name" value="Metallophos"/>
    <property type="match status" value="1"/>
</dbReference>
<name>A0AB73TMW7_ENTFC</name>
<keyword evidence="2 7" id="KW-0378">Hydrolase</keyword>
<accession>A0AB73TMW7</accession>
<feature type="domain" description="Calcineurin-like phosphoesterase" evidence="5">
    <location>
        <begin position="1"/>
        <end position="196"/>
    </location>
</feature>
<dbReference type="Gene3D" id="3.60.21.10">
    <property type="match status" value="1"/>
</dbReference>
<evidence type="ECO:0000256" key="3">
    <source>
        <dbReference type="ARBA" id="ARBA00023004"/>
    </source>
</evidence>
<comment type="similarity">
    <text evidence="4">Belongs to the cyclic nucleotide phosphodiesterase class-III family.</text>
</comment>
<evidence type="ECO:0000313" key="9">
    <source>
        <dbReference type="Proteomes" id="UP000249070"/>
    </source>
</evidence>
<evidence type="ECO:0000313" key="7">
    <source>
        <dbReference type="EMBL" id="SAM53235.1"/>
    </source>
</evidence>
<dbReference type="EMBL" id="QHGU01000100">
    <property type="protein sequence ID" value="PZM53922.1"/>
    <property type="molecule type" value="Genomic_DNA"/>
</dbReference>
<dbReference type="SUPFAM" id="SSF56300">
    <property type="entry name" value="Metallo-dependent phosphatases"/>
    <property type="match status" value="1"/>
</dbReference>
<dbReference type="InterPro" id="IPR050884">
    <property type="entry name" value="CNP_phosphodiesterase-III"/>
</dbReference>
<dbReference type="GO" id="GO:0046872">
    <property type="term" value="F:metal ion binding"/>
    <property type="evidence" value="ECO:0007669"/>
    <property type="project" value="UniProtKB-KW"/>
</dbReference>
<dbReference type="InterPro" id="IPR029052">
    <property type="entry name" value="Metallo-depent_PP-like"/>
</dbReference>
<gene>
    <name evidence="7" type="primary">cpdA_2</name>
    <name evidence="6" type="ORF">DKP91_13345</name>
    <name evidence="7" type="ORF">DTPHA_602707</name>
</gene>
<dbReference type="RefSeq" id="WP_002299923.1">
    <property type="nucleotide sequence ID" value="NZ_BTRW01000083.1"/>
</dbReference>
<evidence type="ECO:0000256" key="2">
    <source>
        <dbReference type="ARBA" id="ARBA00022801"/>
    </source>
</evidence>